<keyword evidence="4" id="KW-1185">Reference proteome</keyword>
<dbReference type="SUPFAM" id="SSF50249">
    <property type="entry name" value="Nucleic acid-binding proteins"/>
    <property type="match status" value="1"/>
</dbReference>
<dbReference type="Pfam" id="PF12172">
    <property type="entry name" value="zf-ChsH2"/>
    <property type="match status" value="1"/>
</dbReference>
<evidence type="ECO:0000313" key="4">
    <source>
        <dbReference type="Proteomes" id="UP000515733"/>
    </source>
</evidence>
<proteinExistence type="predicted"/>
<dbReference type="Pfam" id="PF01796">
    <property type="entry name" value="OB_ChsH2_C"/>
    <property type="match status" value="1"/>
</dbReference>
<feature type="domain" description="ChsH2 rubredoxin-like zinc ribbon" evidence="2">
    <location>
        <begin position="17"/>
        <end position="53"/>
    </location>
</feature>
<dbReference type="InterPro" id="IPR002878">
    <property type="entry name" value="ChsH2_C"/>
</dbReference>
<reference evidence="3 4" key="1">
    <citation type="submission" date="2020-03" db="EMBL/GenBank/DDBJ databases">
        <authorList>
            <consortium name="Genoscope - CEA"/>
            <person name="William W."/>
        </authorList>
    </citation>
    <scope>NUCLEOTIDE SEQUENCE [LARGE SCALE GENOMIC DNA]</scope>
    <source>
        <strain evidence="4">DSM 16959</strain>
    </source>
</reference>
<protein>
    <submittedName>
        <fullName evidence="3">Benzoylsuccinyl-CoA thiolase</fullName>
    </submittedName>
</protein>
<evidence type="ECO:0000259" key="2">
    <source>
        <dbReference type="Pfam" id="PF12172"/>
    </source>
</evidence>
<dbReference type="InterPro" id="IPR022002">
    <property type="entry name" value="ChsH2_Znr"/>
</dbReference>
<dbReference type="PANTHER" id="PTHR34075">
    <property type="entry name" value="BLR3430 PROTEIN"/>
    <property type="match status" value="1"/>
</dbReference>
<evidence type="ECO:0000313" key="3">
    <source>
        <dbReference type="EMBL" id="CAB1367291.1"/>
    </source>
</evidence>
<gene>
    <name evidence="3" type="ORF">DENOEST_0119</name>
</gene>
<evidence type="ECO:0000259" key="1">
    <source>
        <dbReference type="Pfam" id="PF01796"/>
    </source>
</evidence>
<dbReference type="EMBL" id="LR778301">
    <property type="protein sequence ID" value="CAB1367291.1"/>
    <property type="molecule type" value="Genomic_DNA"/>
</dbReference>
<dbReference type="PANTHER" id="PTHR34075:SF5">
    <property type="entry name" value="BLR3430 PROTEIN"/>
    <property type="match status" value="1"/>
</dbReference>
<dbReference type="InterPro" id="IPR052513">
    <property type="entry name" value="Thioester_dehydratase-like"/>
</dbReference>
<dbReference type="RefSeq" id="WP_145770214.1">
    <property type="nucleotide sequence ID" value="NZ_LR778301.1"/>
</dbReference>
<accession>A0A6S6XN09</accession>
<name>A0A6S6XN09_9PROT</name>
<dbReference type="KEGG" id="doe:DENOEST_0119"/>
<dbReference type="AlphaFoldDB" id="A0A6S6XN09"/>
<organism evidence="3 4">
    <name type="scientific">Denitratisoma oestradiolicum</name>
    <dbReference type="NCBI Taxonomy" id="311182"/>
    <lineage>
        <taxon>Bacteria</taxon>
        <taxon>Pseudomonadati</taxon>
        <taxon>Pseudomonadota</taxon>
        <taxon>Betaproteobacteria</taxon>
        <taxon>Nitrosomonadales</taxon>
        <taxon>Sterolibacteriaceae</taxon>
        <taxon>Denitratisoma</taxon>
    </lineage>
</organism>
<feature type="domain" description="ChsH2 C-terminal OB-fold" evidence="1">
    <location>
        <begin position="54"/>
        <end position="123"/>
    </location>
</feature>
<sequence length="142" mass="15974">MSKQQVPAIEGWYSMDAANPHLIGTRCKGCGTHFFPKLTTYCRNPACDSSEFEEVELSNRGRIWSYTNACYKPPEPFVATEPYVPFAIAAVELDKEKMVVLGQVVAGVDVDQLKVGQEVRLVLETLHEDGDQAKQIWKWKPV</sequence>
<dbReference type="OrthoDB" id="5514845at2"/>
<dbReference type="Proteomes" id="UP000515733">
    <property type="component" value="Chromosome"/>
</dbReference>
<dbReference type="InterPro" id="IPR012340">
    <property type="entry name" value="NA-bd_OB-fold"/>
</dbReference>